<reference evidence="2" key="2">
    <citation type="submission" date="2010-11" db="EMBL/GenBank/DDBJ databases">
        <authorList>
            <consortium name="The Broad Institute Genome Sequencing Platform"/>
            <person name="Earl A."/>
            <person name="Ward D."/>
            <person name="Feldgarden M."/>
            <person name="Gevers D."/>
            <person name="Butler R."/>
            <person name="Young S.K."/>
            <person name="Zeng Q."/>
            <person name="Gargeya S."/>
            <person name="Fitzgerald M."/>
            <person name="Haas B."/>
            <person name="Abouelleil A."/>
            <person name="Alvarado L."/>
            <person name="Arachchi H.M."/>
            <person name="Berlin A."/>
            <person name="Brown A."/>
            <person name="Chapman S.B."/>
            <person name="Chen Z."/>
            <person name="Dunbar C."/>
            <person name="Freedman E."/>
            <person name="Gearin G."/>
            <person name="Gellesch M."/>
            <person name="Goldberg J."/>
            <person name="Griggs A."/>
            <person name="Gujja S."/>
            <person name="Heilman E."/>
            <person name="Heiman D."/>
            <person name="Howarth C."/>
            <person name="Larson L."/>
            <person name="Lui A."/>
            <person name="MacDonald P.J.P."/>
            <person name="Mehta T."/>
            <person name="Montmayeur A."/>
            <person name="Murphy C."/>
            <person name="Neiman D."/>
            <person name="Pearson M."/>
            <person name="Priest M."/>
            <person name="Roberts A."/>
            <person name="Saif S."/>
            <person name="Shea T."/>
            <person name="Shenoy N."/>
            <person name="Sisk P."/>
            <person name="Stolte C."/>
            <person name="Sykes S."/>
            <person name="White J."/>
            <person name="Yandava C."/>
            <person name="Wortman J."/>
            <person name="Nusbaum C."/>
            <person name="Birren B."/>
        </authorList>
    </citation>
    <scope>NUCLEOTIDE SEQUENCE</scope>
    <source>
        <strain evidence="2">P1A1 Lamole</strain>
    </source>
</reference>
<reference evidence="3" key="4">
    <citation type="submission" date="2015-06" db="UniProtKB">
        <authorList>
            <consortium name="EnsemblFungi"/>
        </authorList>
    </citation>
    <scope>IDENTIFICATION</scope>
</reference>
<evidence type="ECO:0000313" key="2">
    <source>
        <dbReference type="EMBL" id="KDE06876.1"/>
    </source>
</evidence>
<dbReference type="InParanoid" id="U5H660"/>
<name>U5H660_USTV1</name>
<feature type="region of interest" description="Disordered" evidence="1">
    <location>
        <begin position="221"/>
        <end position="318"/>
    </location>
</feature>
<feature type="region of interest" description="Disordered" evidence="1">
    <location>
        <begin position="362"/>
        <end position="454"/>
    </location>
</feature>
<feature type="compositionally biased region" description="Pro residues" evidence="1">
    <location>
        <begin position="225"/>
        <end position="243"/>
    </location>
</feature>
<feature type="compositionally biased region" description="Basic and acidic residues" evidence="1">
    <location>
        <begin position="307"/>
        <end position="318"/>
    </location>
</feature>
<dbReference type="HOGENOM" id="CLU_602959_0_0_1"/>
<gene>
    <name evidence="2" type="ORF">MVLG_02764</name>
</gene>
<accession>U5H660</accession>
<dbReference type="Proteomes" id="UP000017200">
    <property type="component" value="Unassembled WGS sequence"/>
</dbReference>
<feature type="compositionally biased region" description="Basic and acidic residues" evidence="1">
    <location>
        <begin position="167"/>
        <end position="187"/>
    </location>
</feature>
<feature type="region of interest" description="Disordered" evidence="1">
    <location>
        <begin position="167"/>
        <end position="188"/>
    </location>
</feature>
<feature type="compositionally biased region" description="Basic and acidic residues" evidence="1">
    <location>
        <begin position="249"/>
        <end position="262"/>
    </location>
</feature>
<sequence>MSGGSVDAMLKVCTSQVEILAVPALRPTRSQQLLLLGPHCSIEHGLSQLADLTMRQRVIVIYRHLSSLRLRRLGRSPQLSLSLFSRRATSHHLPRGDHIYPWKPISTISTMDRPPMRFQPRQAHYLRVSPHTVLQFILYMEPAHVHWMTEDRLMRVLSALRERIPTKLRNEQEPAKKKSGGAREKQQIDVYRGQDYQMLFYFRSMGKRHVVLHKHERQRVYPIASMPPPPRPKAQKPPPPPPRASTSKRTRESASVDLTSHEDDYEDGNEEQPAKRSTAQPDLFIKDEDDEQDPRTLLKSAQTSETIDPHEEDKDDVKPEVHVLYKSYSIYNRALVVVIEPWPALSAADLPRPSAIPNEIRQLSATPLPERPGRVGSSSLTPAPPRRSGRPLFRSTTTPLEEDEDEEDEDEHMYVPIPGRRGGREDTVSSVAGSEVEDEDEGELPSLDELLGKR</sequence>
<feature type="compositionally biased region" description="Acidic residues" evidence="1">
    <location>
        <begin position="400"/>
        <end position="411"/>
    </location>
</feature>
<dbReference type="EnsemblFungi" id="MVLG_02764T0">
    <property type="protein sequence ID" value="MVLG_02764T0"/>
    <property type="gene ID" value="MVLG_02764"/>
</dbReference>
<evidence type="ECO:0000313" key="3">
    <source>
        <dbReference type="EnsemblFungi" id="MVLG_02764T0"/>
    </source>
</evidence>
<dbReference type="OrthoDB" id="5374757at2759"/>
<organism evidence="2">
    <name type="scientific">Microbotryum lychnidis-dioicae (strain p1A1 Lamole / MvSl-1064)</name>
    <name type="common">Anther smut fungus</name>
    <dbReference type="NCBI Taxonomy" id="683840"/>
    <lineage>
        <taxon>Eukaryota</taxon>
        <taxon>Fungi</taxon>
        <taxon>Dikarya</taxon>
        <taxon>Basidiomycota</taxon>
        <taxon>Pucciniomycotina</taxon>
        <taxon>Microbotryomycetes</taxon>
        <taxon>Microbotryales</taxon>
        <taxon>Microbotryaceae</taxon>
        <taxon>Microbotryum</taxon>
    </lineage>
</organism>
<evidence type="ECO:0000313" key="4">
    <source>
        <dbReference type="Proteomes" id="UP000017200"/>
    </source>
</evidence>
<dbReference type="EMBL" id="GL541665">
    <property type="protein sequence ID" value="KDE06876.1"/>
    <property type="molecule type" value="Genomic_DNA"/>
</dbReference>
<reference evidence="2 4" key="3">
    <citation type="journal article" date="2015" name="BMC Genomics">
        <title>Sex and parasites: genomic and transcriptomic analysis of Microbotryum lychnidis-dioicae, the biotrophic and plant-castrating anther smut fungus.</title>
        <authorList>
            <person name="Perlin M.H."/>
            <person name="Amselem J."/>
            <person name="Fontanillas E."/>
            <person name="Toh S.S."/>
            <person name="Chen Z."/>
            <person name="Goldberg J."/>
            <person name="Duplessis S."/>
            <person name="Henrissat B."/>
            <person name="Young S."/>
            <person name="Zeng Q."/>
            <person name="Aguileta G."/>
            <person name="Petit E."/>
            <person name="Badouin H."/>
            <person name="Andrews J."/>
            <person name="Razeeq D."/>
            <person name="Gabaldon T."/>
            <person name="Quesneville H."/>
            <person name="Giraud T."/>
            <person name="Hood M.E."/>
            <person name="Schultz D.J."/>
            <person name="Cuomo C.A."/>
        </authorList>
    </citation>
    <scope>NUCLEOTIDE SEQUENCE [LARGE SCALE GENOMIC DNA]</scope>
    <source>
        <strain evidence="4">p1A1 Lamole</strain>
        <strain evidence="2">P1A1 Lamole</strain>
    </source>
</reference>
<evidence type="ECO:0000256" key="1">
    <source>
        <dbReference type="SAM" id="MobiDB-lite"/>
    </source>
</evidence>
<dbReference type="AlphaFoldDB" id="U5H660"/>
<dbReference type="EMBL" id="AEIJ01000262">
    <property type="status" value="NOT_ANNOTATED_CDS"/>
    <property type="molecule type" value="Genomic_DNA"/>
</dbReference>
<protein>
    <submittedName>
        <fullName evidence="2 3">Uncharacterized protein</fullName>
    </submittedName>
</protein>
<dbReference type="OMA" id="RTRIMPK"/>
<keyword evidence="4" id="KW-1185">Reference proteome</keyword>
<dbReference type="PANTHER" id="PTHR40635:SF1">
    <property type="match status" value="1"/>
</dbReference>
<reference evidence="4" key="1">
    <citation type="submission" date="2010-11" db="EMBL/GenBank/DDBJ databases">
        <title>The genome sequence of Microbotryum violaceum strain p1A1 Lamole.</title>
        <authorList>
            <person name="Cuomo C."/>
            <person name="Perlin M."/>
            <person name="Young S.K."/>
            <person name="Zeng Q."/>
            <person name="Gargeya S."/>
            <person name="Alvarado L."/>
            <person name="Berlin A."/>
            <person name="Chapman S.B."/>
            <person name="Chen Z."/>
            <person name="Freedman E."/>
            <person name="Gellesch M."/>
            <person name="Goldberg J."/>
            <person name="Griggs A."/>
            <person name="Gujja S."/>
            <person name="Heilman E."/>
            <person name="Heiman D."/>
            <person name="Howarth C."/>
            <person name="Mehta T."/>
            <person name="Neiman D."/>
            <person name="Pearson M."/>
            <person name="Roberts A."/>
            <person name="Saif S."/>
            <person name="Shea T."/>
            <person name="Shenoy N."/>
            <person name="Sisk P."/>
            <person name="Stolte C."/>
            <person name="Sykes S."/>
            <person name="White J."/>
            <person name="Yandava C."/>
            <person name="Haas B."/>
            <person name="Nusbaum C."/>
            <person name="Birren B."/>
        </authorList>
    </citation>
    <scope>NUCLEOTIDE SEQUENCE [LARGE SCALE GENOMIC DNA]</scope>
    <source>
        <strain evidence="4">p1A1 Lamole</strain>
    </source>
</reference>
<dbReference type="PANTHER" id="PTHR40635">
    <property type="match status" value="1"/>
</dbReference>
<proteinExistence type="predicted"/>